<evidence type="ECO:0000256" key="1">
    <source>
        <dbReference type="SAM" id="Phobius"/>
    </source>
</evidence>
<keyword evidence="1" id="KW-1133">Transmembrane helix</keyword>
<proteinExistence type="predicted"/>
<keyword evidence="1" id="KW-0472">Membrane</keyword>
<sequence>MNELLKYISDLSVYFILILSLFNIAFVLLDDLHDNKKIKILIASISCIILIVTVLASIYESRKNEEHLKVASDTLLKADSLIENAKINNVLVNKNLELSKNLADTTSKISEKTLKIFDNLVEKNSYCYIDVNPFLYPAKYQKELVFCIKHVGDVALKNVAINIQNTTQSFYKGVIHNTMNEFRALNSATTKSFVFPVIYPKTERNINYRIESNWENDEASKLLEAFKNIKSENIDVENRIKEIVKGNFITLQIEIYTQNKIIGEIITIENYLNLETRKIQINVSSQGEELKKIEY</sequence>
<protein>
    <submittedName>
        <fullName evidence="2">Uncharacterized protein</fullName>
    </submittedName>
</protein>
<keyword evidence="1" id="KW-0812">Transmembrane</keyword>
<dbReference type="AlphaFoldDB" id="A0A1M5GF20"/>
<reference evidence="2 3" key="1">
    <citation type="submission" date="2016-11" db="EMBL/GenBank/DDBJ databases">
        <authorList>
            <person name="Jaros S."/>
            <person name="Januszkiewicz K."/>
            <person name="Wedrychowicz H."/>
        </authorList>
    </citation>
    <scope>NUCLEOTIDE SEQUENCE [LARGE SCALE GENOMIC DNA]</scope>
    <source>
        <strain evidence="2 3">DSM 26910</strain>
    </source>
</reference>
<gene>
    <name evidence="2" type="ORF">SAMN05444274_1208</name>
</gene>
<feature type="transmembrane region" description="Helical" evidence="1">
    <location>
        <begin position="41"/>
        <end position="59"/>
    </location>
</feature>
<evidence type="ECO:0000313" key="2">
    <source>
        <dbReference type="EMBL" id="SHG02101.1"/>
    </source>
</evidence>
<accession>A0A1M5GF20</accession>
<feature type="transmembrane region" description="Helical" evidence="1">
    <location>
        <begin position="12"/>
        <end position="29"/>
    </location>
</feature>
<name>A0A1M5GF20_9BACT</name>
<dbReference type="STRING" id="1484053.SAMN05444274_1208"/>
<dbReference type="Proteomes" id="UP000184164">
    <property type="component" value="Unassembled WGS sequence"/>
</dbReference>
<keyword evidence="3" id="KW-1185">Reference proteome</keyword>
<evidence type="ECO:0000313" key="3">
    <source>
        <dbReference type="Proteomes" id="UP000184164"/>
    </source>
</evidence>
<organism evidence="2 3">
    <name type="scientific">Mariniphaga anaerophila</name>
    <dbReference type="NCBI Taxonomy" id="1484053"/>
    <lineage>
        <taxon>Bacteria</taxon>
        <taxon>Pseudomonadati</taxon>
        <taxon>Bacteroidota</taxon>
        <taxon>Bacteroidia</taxon>
        <taxon>Marinilabiliales</taxon>
        <taxon>Prolixibacteraceae</taxon>
        <taxon>Mariniphaga</taxon>
    </lineage>
</organism>
<dbReference type="EMBL" id="FQUM01000020">
    <property type="protein sequence ID" value="SHG02101.1"/>
    <property type="molecule type" value="Genomic_DNA"/>
</dbReference>